<evidence type="ECO:0000313" key="4">
    <source>
        <dbReference type="Proteomes" id="UP000053766"/>
    </source>
</evidence>
<gene>
    <name evidence="3" type="ORF">DICVIV_10610</name>
</gene>
<dbReference type="Gene3D" id="3.30.390.10">
    <property type="entry name" value="Enolase-like, N-terminal domain"/>
    <property type="match status" value="1"/>
</dbReference>
<reference evidence="4" key="2">
    <citation type="journal article" date="2016" name="Sci. Rep.">
        <title>Dictyocaulus viviparus genome, variome and transcriptome elucidate lungworm biology and support future intervention.</title>
        <authorList>
            <person name="McNulty S.N."/>
            <person name="Strube C."/>
            <person name="Rosa B.A."/>
            <person name="Martin J.C."/>
            <person name="Tyagi R."/>
            <person name="Choi Y.J."/>
            <person name="Wang Q."/>
            <person name="Hallsworth Pepin K."/>
            <person name="Zhang X."/>
            <person name="Ozersky P."/>
            <person name="Wilson R.K."/>
            <person name="Sternberg P.W."/>
            <person name="Gasser R.B."/>
            <person name="Mitreva M."/>
        </authorList>
    </citation>
    <scope>NUCLEOTIDE SEQUENCE [LARGE SCALE GENOMIC DNA]</scope>
    <source>
        <strain evidence="4">HannoverDv2000</strain>
    </source>
</reference>
<dbReference type="OrthoDB" id="1739814at2759"/>
<dbReference type="STRING" id="29172.A0A0D8XFJ7"/>
<dbReference type="InterPro" id="IPR020811">
    <property type="entry name" value="Enolase_N"/>
</dbReference>
<accession>A0A0D8XFJ7</accession>
<reference evidence="3 4" key="1">
    <citation type="submission" date="2013-11" db="EMBL/GenBank/DDBJ databases">
        <title>Draft genome of the bovine lungworm Dictyocaulus viviparus.</title>
        <authorList>
            <person name="Mitreva M."/>
        </authorList>
    </citation>
    <scope>NUCLEOTIDE SEQUENCE [LARGE SCALE GENOMIC DNA]</scope>
    <source>
        <strain evidence="3 4">HannoverDv2000</strain>
    </source>
</reference>
<organism evidence="3 4">
    <name type="scientific">Dictyocaulus viviparus</name>
    <name type="common">Bovine lungworm</name>
    <dbReference type="NCBI Taxonomy" id="29172"/>
    <lineage>
        <taxon>Eukaryota</taxon>
        <taxon>Metazoa</taxon>
        <taxon>Ecdysozoa</taxon>
        <taxon>Nematoda</taxon>
        <taxon>Chromadorea</taxon>
        <taxon>Rhabditida</taxon>
        <taxon>Rhabditina</taxon>
        <taxon>Rhabditomorpha</taxon>
        <taxon>Strongyloidea</taxon>
        <taxon>Metastrongylidae</taxon>
        <taxon>Dictyocaulus</taxon>
    </lineage>
</organism>
<protein>
    <recommendedName>
        <fullName evidence="2">Enolase N-terminal domain-containing protein</fullName>
    </recommendedName>
</protein>
<keyword evidence="4" id="KW-1185">Reference proteome</keyword>
<sequence>MESFRLIEMDRVDDPLETTRDVEEELNVSHSTDVHHSKQIGKKAANAASEEDNRLDYVQYAFVKLFAITTNEYPNNAELSIPLFLDRQQSFLVMPITKIHARQIYDSRGNPTVEVDLYTDKGVL</sequence>
<dbReference type="EMBL" id="KN716566">
    <property type="protein sequence ID" value="KJH43363.1"/>
    <property type="molecule type" value="Genomic_DNA"/>
</dbReference>
<evidence type="ECO:0000259" key="2">
    <source>
        <dbReference type="Pfam" id="PF03952"/>
    </source>
</evidence>
<dbReference type="Proteomes" id="UP000053766">
    <property type="component" value="Unassembled WGS sequence"/>
</dbReference>
<dbReference type="AlphaFoldDB" id="A0A0D8XFJ7"/>
<name>A0A0D8XFJ7_DICVI</name>
<feature type="domain" description="Enolase N-terminal" evidence="2">
    <location>
        <begin position="96"/>
        <end position="123"/>
    </location>
</feature>
<proteinExistence type="predicted"/>
<evidence type="ECO:0000256" key="1">
    <source>
        <dbReference type="SAM" id="MobiDB-lite"/>
    </source>
</evidence>
<dbReference type="InterPro" id="IPR029017">
    <property type="entry name" value="Enolase-like_N"/>
</dbReference>
<evidence type="ECO:0000313" key="3">
    <source>
        <dbReference type="EMBL" id="KJH43363.1"/>
    </source>
</evidence>
<feature type="region of interest" description="Disordered" evidence="1">
    <location>
        <begin position="26"/>
        <end position="46"/>
    </location>
</feature>
<dbReference type="Pfam" id="PF03952">
    <property type="entry name" value="Enolase_N"/>
    <property type="match status" value="1"/>
</dbReference>
<dbReference type="SUPFAM" id="SSF54826">
    <property type="entry name" value="Enolase N-terminal domain-like"/>
    <property type="match status" value="1"/>
</dbReference>